<dbReference type="Proteomes" id="UP000261828">
    <property type="component" value="Unassembled WGS sequence"/>
</dbReference>
<gene>
    <name evidence="2" type="ORF">DX873_09455</name>
</gene>
<protein>
    <submittedName>
        <fullName evidence="2">Uncharacterized protein</fullName>
    </submittedName>
</protein>
<accession>A0A371JQ35</accession>
<dbReference type="EMBL" id="QTJX01000002">
    <property type="protein sequence ID" value="RDY59591.1"/>
    <property type="molecule type" value="Genomic_DNA"/>
</dbReference>
<sequence>MKRGVHEPKMASAKFTGEKVRDILKIVLLTNLKSSLMKKIFLFTIFFVFGLASTQTMQAQLLKKIKKKTEKKIENTVDGKNNSKKSTPKVNNENSSKDISSSKSTKTTIPKKTTSSSTGDAPPSWVDTSRARNAFWKEEIAQKLLNVTGVEPYKSSFAWNKAKSFTEGYNSIKETIAKAERPDVAADLVDFIDLLLDPEEFDTRLADFNEKMEGPFSSTNFWKETKKTILEWKKVALDWKQSPAVHFNREGIPFETSVDYLHSVTIDTISNEDYFDLKFDIVDGKEPKFLRFTTIMDLHKKEYEGDGFKISALDDGYYVVTIDKAYRVVFGPNAKGAKKIEDSLGPVFPESSMDDCVVCAEITGTTGSILMTTEGKPTKSKGIDFYKGDEPWDGISPIYARFVLPETPENIRSKTNPWTKKDIYLRWYVKGEKENIQMGWSPDDIANAKDPTFWYRMYDGVDKQILPPRTFEYLHYVLMRKGAGEYTVVGQLFMKERDDPTGRSEKILAVGEKPVNLSASAYKKLFVNPKVGIGAYRPPKYTGAANASIKAAVRKMYPNVKSTYMSENNEWKWVLHPITGVRMYQVNHGVVTIVDLNEEKRKGGFYIKLTAKKDGAVYSIVGEEEYIETSMQNFNIN</sequence>
<evidence type="ECO:0000313" key="2">
    <source>
        <dbReference type="EMBL" id="RDY59591.1"/>
    </source>
</evidence>
<comment type="caution">
    <text evidence="2">The sequence shown here is derived from an EMBL/GenBank/DDBJ whole genome shotgun (WGS) entry which is preliminary data.</text>
</comment>
<keyword evidence="3" id="KW-1185">Reference proteome</keyword>
<proteinExistence type="predicted"/>
<dbReference type="AlphaFoldDB" id="A0A371JQ35"/>
<organism evidence="2 3">
    <name type="scientific">Flagellimonas nanhaiensis</name>
    <dbReference type="NCBI Taxonomy" id="2292706"/>
    <lineage>
        <taxon>Bacteria</taxon>
        <taxon>Pseudomonadati</taxon>
        <taxon>Bacteroidota</taxon>
        <taxon>Flavobacteriia</taxon>
        <taxon>Flavobacteriales</taxon>
        <taxon>Flavobacteriaceae</taxon>
        <taxon>Flagellimonas</taxon>
    </lineage>
</organism>
<evidence type="ECO:0000256" key="1">
    <source>
        <dbReference type="SAM" id="MobiDB-lite"/>
    </source>
</evidence>
<feature type="region of interest" description="Disordered" evidence="1">
    <location>
        <begin position="73"/>
        <end position="126"/>
    </location>
</feature>
<reference evidence="2 3" key="1">
    <citation type="submission" date="2018-08" db="EMBL/GenBank/DDBJ databases">
        <title>Muricauda nanhaiensis sp. nov., isolated from seawater of the South China Sea.</title>
        <authorList>
            <person name="Dang Y."/>
        </authorList>
    </citation>
    <scope>NUCLEOTIDE SEQUENCE [LARGE SCALE GENOMIC DNA]</scope>
    <source>
        <strain evidence="2 3">SM1704</strain>
    </source>
</reference>
<name>A0A371JQ35_9FLAO</name>
<evidence type="ECO:0000313" key="3">
    <source>
        <dbReference type="Proteomes" id="UP000261828"/>
    </source>
</evidence>
<feature type="compositionally biased region" description="Low complexity" evidence="1">
    <location>
        <begin position="97"/>
        <end position="118"/>
    </location>
</feature>